<gene>
    <name evidence="1" type="ORF">ACHAW5_000165</name>
</gene>
<keyword evidence="2" id="KW-1185">Reference proteome</keyword>
<name>A0ABD3NY03_9STRA</name>
<dbReference type="Proteomes" id="UP001530315">
    <property type="component" value="Unassembled WGS sequence"/>
</dbReference>
<sequence>MAPSLLPRHSSSFPSIFRIRTACAAAVVIVAMMMRSSSGAAVAAAAAADASSAAVRRPPPPAVAFLRRKRAYTPLLFFKVPKGTMDECDGMEKVIKTVEKERGVRVERLDIMRDRAARKLYEKLVEGDIRSPFPLLYHRESLQRVYGVADVDLVRSWSKGRLLPDRGDDVVDGERMSVLGGQGGEEDEEMEMDMEELEMEMDAELTPVQRRGKEAMKRRMEEGRKK</sequence>
<comment type="caution">
    <text evidence="1">The sequence shown here is derived from an EMBL/GenBank/DDBJ whole genome shotgun (WGS) entry which is preliminary data.</text>
</comment>
<organism evidence="1 2">
    <name type="scientific">Stephanodiscus triporus</name>
    <dbReference type="NCBI Taxonomy" id="2934178"/>
    <lineage>
        <taxon>Eukaryota</taxon>
        <taxon>Sar</taxon>
        <taxon>Stramenopiles</taxon>
        <taxon>Ochrophyta</taxon>
        <taxon>Bacillariophyta</taxon>
        <taxon>Coscinodiscophyceae</taxon>
        <taxon>Thalassiosirophycidae</taxon>
        <taxon>Stephanodiscales</taxon>
        <taxon>Stephanodiscaceae</taxon>
        <taxon>Stephanodiscus</taxon>
    </lineage>
</organism>
<dbReference type="AlphaFoldDB" id="A0ABD3NY03"/>
<accession>A0ABD3NY03</accession>
<evidence type="ECO:0000313" key="2">
    <source>
        <dbReference type="Proteomes" id="UP001530315"/>
    </source>
</evidence>
<dbReference type="EMBL" id="JALLAZ020001106">
    <property type="protein sequence ID" value="KAL3780627.1"/>
    <property type="molecule type" value="Genomic_DNA"/>
</dbReference>
<evidence type="ECO:0008006" key="3">
    <source>
        <dbReference type="Google" id="ProtNLM"/>
    </source>
</evidence>
<reference evidence="1 2" key="1">
    <citation type="submission" date="2024-10" db="EMBL/GenBank/DDBJ databases">
        <title>Updated reference genomes for cyclostephanoid diatoms.</title>
        <authorList>
            <person name="Roberts W.R."/>
            <person name="Alverson A.J."/>
        </authorList>
    </citation>
    <scope>NUCLEOTIDE SEQUENCE [LARGE SCALE GENOMIC DNA]</scope>
    <source>
        <strain evidence="1 2">AJA276-08</strain>
    </source>
</reference>
<evidence type="ECO:0000313" key="1">
    <source>
        <dbReference type="EMBL" id="KAL3780627.1"/>
    </source>
</evidence>
<protein>
    <recommendedName>
        <fullName evidence="3">Glutaredoxin domain-containing protein</fullName>
    </recommendedName>
</protein>
<proteinExistence type="predicted"/>